<dbReference type="EMBL" id="BAAAEJ010000003">
    <property type="protein sequence ID" value="GAA0383536.1"/>
    <property type="molecule type" value="Genomic_DNA"/>
</dbReference>
<organism evidence="2 3">
    <name type="scientific">Brevundimonas terrae</name>
    <dbReference type="NCBI Taxonomy" id="363631"/>
    <lineage>
        <taxon>Bacteria</taxon>
        <taxon>Pseudomonadati</taxon>
        <taxon>Pseudomonadota</taxon>
        <taxon>Alphaproteobacteria</taxon>
        <taxon>Caulobacterales</taxon>
        <taxon>Caulobacteraceae</taxon>
        <taxon>Brevundimonas</taxon>
    </lineage>
</organism>
<protein>
    <recommendedName>
        <fullName evidence="4">Lipoprotein</fullName>
    </recommendedName>
</protein>
<keyword evidence="1" id="KW-0732">Signal</keyword>
<sequence length="159" mass="16078">MKVYAKTIAVMVLASSLAACGDTGSNAPITDAQATPVDAAPKTPVATAESADLQPLAANAPAFASLYPGATLLQPPVTADGPDGPGGIAEFTTPATPEQVIEHYRTLADTNGLDPVMAMNQGNARAFAALDAKGAEVQVIASPGDQNLTSVHLTWKSGH</sequence>
<comment type="caution">
    <text evidence="2">The sequence shown here is derived from an EMBL/GenBank/DDBJ whole genome shotgun (WGS) entry which is preliminary data.</text>
</comment>
<accession>A0ABN0Y510</accession>
<evidence type="ECO:0000256" key="1">
    <source>
        <dbReference type="SAM" id="SignalP"/>
    </source>
</evidence>
<evidence type="ECO:0000313" key="2">
    <source>
        <dbReference type="EMBL" id="GAA0383536.1"/>
    </source>
</evidence>
<dbReference type="RefSeq" id="WP_167174831.1">
    <property type="nucleotide sequence ID" value="NZ_BAAAEJ010000003.1"/>
</dbReference>
<dbReference type="Proteomes" id="UP001500791">
    <property type="component" value="Unassembled WGS sequence"/>
</dbReference>
<feature type="signal peptide" evidence="1">
    <location>
        <begin position="1"/>
        <end position="21"/>
    </location>
</feature>
<evidence type="ECO:0008006" key="4">
    <source>
        <dbReference type="Google" id="ProtNLM"/>
    </source>
</evidence>
<evidence type="ECO:0000313" key="3">
    <source>
        <dbReference type="Proteomes" id="UP001500791"/>
    </source>
</evidence>
<reference evidence="2 3" key="1">
    <citation type="journal article" date="2019" name="Int. J. Syst. Evol. Microbiol.">
        <title>The Global Catalogue of Microorganisms (GCM) 10K type strain sequencing project: providing services to taxonomists for standard genome sequencing and annotation.</title>
        <authorList>
            <consortium name="The Broad Institute Genomics Platform"/>
            <consortium name="The Broad Institute Genome Sequencing Center for Infectious Disease"/>
            <person name="Wu L."/>
            <person name="Ma J."/>
        </authorList>
    </citation>
    <scope>NUCLEOTIDE SEQUENCE [LARGE SCALE GENOMIC DNA]</scope>
    <source>
        <strain evidence="2 3">JCM 13476</strain>
    </source>
</reference>
<keyword evidence="3" id="KW-1185">Reference proteome</keyword>
<name>A0ABN0Y510_9CAUL</name>
<feature type="chain" id="PRO_5045709971" description="Lipoprotein" evidence="1">
    <location>
        <begin position="22"/>
        <end position="159"/>
    </location>
</feature>
<proteinExistence type="predicted"/>
<gene>
    <name evidence="2" type="ORF">GCM10009093_08100</name>
</gene>
<dbReference type="PROSITE" id="PS51257">
    <property type="entry name" value="PROKAR_LIPOPROTEIN"/>
    <property type="match status" value="1"/>
</dbReference>